<dbReference type="SUPFAM" id="SSF53335">
    <property type="entry name" value="S-adenosyl-L-methionine-dependent methyltransferases"/>
    <property type="match status" value="1"/>
</dbReference>
<dbReference type="Proteomes" id="UP000011081">
    <property type="component" value="Unassembled WGS sequence"/>
</dbReference>
<dbReference type="VEuPathDB" id="MicrosporidiaDB:VCUG_00402"/>
<feature type="domain" description="MRNA cap 0 methyltransferase" evidence="18">
    <location>
        <begin position="119"/>
        <end position="389"/>
    </location>
</feature>
<feature type="site" description="mRNA cap binding" evidence="16">
    <location>
        <position position="159"/>
    </location>
</feature>
<evidence type="ECO:0000256" key="8">
    <source>
        <dbReference type="ARBA" id="ARBA00023042"/>
    </source>
</evidence>
<protein>
    <recommendedName>
        <fullName evidence="13 14">mRNA cap guanine-N(7) methyltransferase</fullName>
        <ecNumber evidence="2 14">2.1.1.56</ecNumber>
    </recommendedName>
    <alternativeName>
        <fullName evidence="10 14">mRNA (guanine-N(7))-methyltransferase</fullName>
    </alternativeName>
    <alternativeName>
        <fullName evidence="11 14">mRNA cap methyltransferase</fullName>
    </alternativeName>
</protein>
<feature type="site" description="mRNA cap binding" evidence="16">
    <location>
        <position position="222"/>
    </location>
</feature>
<keyword evidence="8 14" id="KW-0506">mRNA capping</keyword>
<evidence type="ECO:0000256" key="15">
    <source>
        <dbReference type="PIRSR" id="PIRSR028762-1"/>
    </source>
</evidence>
<name>L2GWZ8_VAVCU</name>
<dbReference type="GO" id="GO:0003723">
    <property type="term" value="F:RNA binding"/>
    <property type="evidence" value="ECO:0007669"/>
    <property type="project" value="UniProtKB-KW"/>
</dbReference>
<feature type="binding site" evidence="15">
    <location>
        <position position="223"/>
    </location>
    <ligand>
        <name>S-adenosyl-L-methionine</name>
        <dbReference type="ChEBI" id="CHEBI:59789"/>
    </ligand>
</feature>
<dbReference type="HOGENOM" id="CLU_020346_1_2_1"/>
<feature type="binding site" evidence="15">
    <location>
        <position position="132"/>
    </location>
    <ligand>
        <name>S-adenosyl-L-methionine</name>
        <dbReference type="ChEBI" id="CHEBI:59789"/>
    </ligand>
</feature>
<dbReference type="PIRSF" id="PIRSF028762">
    <property type="entry name" value="ABD1"/>
    <property type="match status" value="1"/>
</dbReference>
<feature type="region of interest" description="Disordered" evidence="17">
    <location>
        <begin position="1"/>
        <end position="53"/>
    </location>
</feature>
<feature type="binding site" evidence="15">
    <location>
        <position position="150"/>
    </location>
    <ligand>
        <name>S-adenosyl-L-methionine</name>
        <dbReference type="ChEBI" id="CHEBI:59789"/>
    </ligand>
</feature>
<keyword evidence="6 14" id="KW-0949">S-adenosyl-L-methionine</keyword>
<dbReference type="InterPro" id="IPR029063">
    <property type="entry name" value="SAM-dependent_MTases_sf"/>
</dbReference>
<accession>L2GWZ8</accession>
<feature type="binding site" evidence="15">
    <location>
        <position position="218"/>
    </location>
    <ligand>
        <name>S-adenosyl-L-methionine</name>
        <dbReference type="ChEBI" id="CHEBI:59789"/>
    </ligand>
</feature>
<dbReference type="FunCoup" id="L2GWZ8">
    <property type="interactions" value="237"/>
</dbReference>
<evidence type="ECO:0000256" key="7">
    <source>
        <dbReference type="ARBA" id="ARBA00022884"/>
    </source>
</evidence>
<feature type="compositionally biased region" description="Basic and acidic residues" evidence="17">
    <location>
        <begin position="13"/>
        <end position="42"/>
    </location>
</feature>
<gene>
    <name evidence="19" type="ORF">VCUG_00402</name>
</gene>
<evidence type="ECO:0000256" key="14">
    <source>
        <dbReference type="PIRNR" id="PIRNR028762"/>
    </source>
</evidence>
<dbReference type="PANTHER" id="PTHR12189">
    <property type="entry name" value="MRNA GUANINE-7- METHYLTRANSFERASE"/>
    <property type="match status" value="1"/>
</dbReference>
<comment type="similarity">
    <text evidence="14">Belongs to the class I-like SAM-binding methyltransferase superfamily. mRNA cap 0 methyltransferase family.</text>
</comment>
<proteinExistence type="inferred from homology"/>
<dbReference type="InterPro" id="IPR004971">
    <property type="entry name" value="mRNA_G-N7_MeTrfase_dom"/>
</dbReference>
<dbReference type="InterPro" id="IPR039753">
    <property type="entry name" value="RG7MT1"/>
</dbReference>
<evidence type="ECO:0000256" key="13">
    <source>
        <dbReference type="ARBA" id="ARBA00049739"/>
    </source>
</evidence>
<feature type="binding site" evidence="16">
    <location>
        <begin position="128"/>
        <end position="129"/>
    </location>
    <ligand>
        <name>mRNA</name>
        <dbReference type="ChEBI" id="CHEBI:33699"/>
    </ligand>
</feature>
<dbReference type="EMBL" id="GL877407">
    <property type="protein sequence ID" value="ELA48164.1"/>
    <property type="molecule type" value="Genomic_DNA"/>
</dbReference>
<dbReference type="GO" id="GO:0004482">
    <property type="term" value="F:mRNA 5'-cap (guanine-N7-)-methyltransferase activity"/>
    <property type="evidence" value="ECO:0007669"/>
    <property type="project" value="UniProtKB-EC"/>
</dbReference>
<evidence type="ECO:0000256" key="12">
    <source>
        <dbReference type="ARBA" id="ARBA00044712"/>
    </source>
</evidence>
<feature type="site" description="mRNA cap binding" evidence="16">
    <location>
        <position position="381"/>
    </location>
</feature>
<keyword evidence="3 14" id="KW-0489">Methyltransferase</keyword>
<evidence type="ECO:0000256" key="5">
    <source>
        <dbReference type="ARBA" id="ARBA00022679"/>
    </source>
</evidence>
<keyword evidence="5 14" id="KW-0808">Transferase</keyword>
<evidence type="ECO:0000256" key="10">
    <source>
        <dbReference type="ARBA" id="ARBA00032772"/>
    </source>
</evidence>
<evidence type="ECO:0000256" key="2">
    <source>
        <dbReference type="ARBA" id="ARBA00011926"/>
    </source>
</evidence>
<dbReference type="GO" id="GO:0005634">
    <property type="term" value="C:nucleus"/>
    <property type="evidence" value="ECO:0007669"/>
    <property type="project" value="UniProtKB-SubCell"/>
</dbReference>
<evidence type="ECO:0000313" key="20">
    <source>
        <dbReference type="Proteomes" id="UP000011081"/>
    </source>
</evidence>
<evidence type="ECO:0000256" key="16">
    <source>
        <dbReference type="PIRSR" id="PIRSR028762-2"/>
    </source>
</evidence>
<dbReference type="OrthoDB" id="10248867at2759"/>
<keyword evidence="20" id="KW-1185">Reference proteome</keyword>
<comment type="catalytic activity">
    <reaction evidence="12">
        <text>a 5'-end (5'-triphosphoguanosine)-ribonucleoside in mRNA + S-adenosyl-L-methionine = a 5'-end (N(7)-methyl 5'-triphosphoguanosine)-ribonucleoside in mRNA + S-adenosyl-L-homocysteine</text>
        <dbReference type="Rhea" id="RHEA:67008"/>
        <dbReference type="Rhea" id="RHEA-COMP:17166"/>
        <dbReference type="Rhea" id="RHEA-COMP:17167"/>
        <dbReference type="ChEBI" id="CHEBI:57856"/>
        <dbReference type="ChEBI" id="CHEBI:59789"/>
        <dbReference type="ChEBI" id="CHEBI:156461"/>
        <dbReference type="ChEBI" id="CHEBI:167617"/>
        <dbReference type="EC" id="2.1.1.56"/>
    </reaction>
</comment>
<comment type="subcellular location">
    <subcellularLocation>
        <location evidence="1 14">Nucleus</location>
    </subcellularLocation>
</comment>
<dbReference type="OMA" id="HYCFESM"/>
<feature type="site" description="mRNA cap binding" evidence="16">
    <location>
        <position position="184"/>
    </location>
</feature>
<dbReference type="RefSeq" id="XP_008073420.1">
    <property type="nucleotide sequence ID" value="XM_008075229.1"/>
</dbReference>
<feature type="binding site" evidence="15">
    <location>
        <position position="200"/>
    </location>
    <ligand>
        <name>S-adenosyl-L-methionine</name>
        <dbReference type="ChEBI" id="CHEBI:59789"/>
    </ligand>
</feature>
<dbReference type="GeneID" id="19878289"/>
<dbReference type="EC" id="2.1.1.56" evidence="2 14"/>
<keyword evidence="7 14" id="KW-0694">RNA-binding</keyword>
<evidence type="ECO:0000256" key="3">
    <source>
        <dbReference type="ARBA" id="ARBA00022603"/>
    </source>
</evidence>
<evidence type="ECO:0000256" key="17">
    <source>
        <dbReference type="SAM" id="MobiDB-lite"/>
    </source>
</evidence>
<dbReference type="AlphaFoldDB" id="L2GWZ8"/>
<feature type="compositionally biased region" description="Polar residues" evidence="17">
    <location>
        <begin position="1"/>
        <end position="12"/>
    </location>
</feature>
<keyword evidence="4 14" id="KW-0507">mRNA processing</keyword>
<keyword evidence="9 14" id="KW-0539">Nucleus</keyword>
<dbReference type="PROSITE" id="PS51562">
    <property type="entry name" value="RNA_CAP0_MT"/>
    <property type="match status" value="1"/>
</dbReference>
<dbReference type="CDD" id="cd02440">
    <property type="entry name" value="AdoMet_MTases"/>
    <property type="match status" value="1"/>
</dbReference>
<evidence type="ECO:0000259" key="18">
    <source>
        <dbReference type="PROSITE" id="PS51562"/>
    </source>
</evidence>
<reference evidence="20" key="1">
    <citation type="submission" date="2011-03" db="EMBL/GenBank/DDBJ databases">
        <title>The genome sequence of Vavraia culicis strain floridensis.</title>
        <authorList>
            <consortium name="The Broad Institute Genome Sequencing Platform"/>
            <person name="Cuomo C."/>
            <person name="Becnel J."/>
            <person name="Sanscrainte N."/>
            <person name="Young S.K."/>
            <person name="Zeng Q."/>
            <person name="Gargeya S."/>
            <person name="Fitzgerald M."/>
            <person name="Haas B."/>
            <person name="Abouelleil A."/>
            <person name="Alvarado L."/>
            <person name="Arachchi H.M."/>
            <person name="Berlin A."/>
            <person name="Chapman S.B."/>
            <person name="Gearin G."/>
            <person name="Goldberg J."/>
            <person name="Griggs A."/>
            <person name="Gujja S."/>
            <person name="Hansen M."/>
            <person name="Heiman D."/>
            <person name="Howarth C."/>
            <person name="Larimer J."/>
            <person name="Lui A."/>
            <person name="MacDonald P.J.P."/>
            <person name="McCowen C."/>
            <person name="Montmayeur A."/>
            <person name="Murphy C."/>
            <person name="Neiman D."/>
            <person name="Pearson M."/>
            <person name="Priest M."/>
            <person name="Roberts A."/>
            <person name="Saif S."/>
            <person name="Shea T."/>
            <person name="Sisk P."/>
            <person name="Stolte C."/>
            <person name="Sykes S."/>
            <person name="Wortman J."/>
            <person name="Nusbaum C."/>
            <person name="Birren B."/>
        </authorList>
    </citation>
    <scope>NUCLEOTIDE SEQUENCE [LARGE SCALE GENOMIC DNA]</scope>
    <source>
        <strain evidence="20">floridensis</strain>
    </source>
</reference>
<evidence type="ECO:0000256" key="4">
    <source>
        <dbReference type="ARBA" id="ARBA00022664"/>
    </source>
</evidence>
<evidence type="ECO:0000313" key="19">
    <source>
        <dbReference type="EMBL" id="ELA48164.1"/>
    </source>
</evidence>
<dbReference type="Gene3D" id="3.40.50.150">
    <property type="entry name" value="Vaccinia Virus protein VP39"/>
    <property type="match status" value="1"/>
</dbReference>
<dbReference type="InterPro" id="IPR016899">
    <property type="entry name" value="mRNA_G-N7_MeTrfase_euk"/>
</dbReference>
<evidence type="ECO:0000256" key="1">
    <source>
        <dbReference type="ARBA" id="ARBA00004123"/>
    </source>
</evidence>
<evidence type="ECO:0000256" key="9">
    <source>
        <dbReference type="ARBA" id="ARBA00023242"/>
    </source>
</evidence>
<feature type="binding site" evidence="15">
    <location>
        <position position="172"/>
    </location>
    <ligand>
        <name>S-adenosyl-L-methionine</name>
        <dbReference type="ChEBI" id="CHEBI:59789"/>
    </ligand>
</feature>
<feature type="site" description="mRNA cap binding" evidence="16">
    <location>
        <position position="153"/>
    </location>
</feature>
<dbReference type="PANTHER" id="PTHR12189:SF2">
    <property type="entry name" value="MRNA CAP GUANINE-N7 METHYLTRANSFERASE"/>
    <property type="match status" value="1"/>
</dbReference>
<evidence type="ECO:0000256" key="6">
    <source>
        <dbReference type="ARBA" id="ARBA00022691"/>
    </source>
</evidence>
<dbReference type="InParanoid" id="L2GWZ8"/>
<organism evidence="19 20">
    <name type="scientific">Vavraia culicis (isolate floridensis)</name>
    <name type="common">Microsporidian parasite</name>
    <dbReference type="NCBI Taxonomy" id="948595"/>
    <lineage>
        <taxon>Eukaryota</taxon>
        <taxon>Fungi</taxon>
        <taxon>Fungi incertae sedis</taxon>
        <taxon>Microsporidia</taxon>
        <taxon>Pleistophoridae</taxon>
        <taxon>Vavraia</taxon>
    </lineage>
</organism>
<evidence type="ECO:0000256" key="11">
    <source>
        <dbReference type="ARBA" id="ARBA00033387"/>
    </source>
</evidence>
<dbReference type="STRING" id="948595.L2GWZ8"/>
<dbReference type="Pfam" id="PF03291">
    <property type="entry name" value="mRNA_G-N7_MeTrfase"/>
    <property type="match status" value="1"/>
</dbReference>
<sequence length="392" mass="44732">MDGNHGTENVGNNRDKSAKVGDAHSNKGSSESDRTKEEDKGSAKTKYMSCSGHKGEVTSNREFSTKGVTAAEGSRFVASDNCKNSGKDGNVATTGSYASEIAEHYNRITTKSYVERKKSSIISIRNMNNFIKSVLFNLYIAKNDRVLDLGCGKGGDLLKYKKIGISYYYGLDIADKSIDECTLRYNRHRCPFKADFDVCDVYHSTLNLGRQFDVISIQFSFHYSFESEDSFAATKHNINEHLLENGYLLLTVPDRDVILRRYHRSKAENDVTEKNNSEQQTKSNISFGNEYYTIEFPANPSDRVFGNQYYFHLQEAVNECVEFLIDIRYLVQEMKKINLLVVENTNFMSFYNANSGKFAGLRRKMLPMRLNTDEVKVMELYRVIVFQKMNGR</sequence>
<feature type="site" description="mRNA cap binding" evidence="16">
    <location>
        <position position="322"/>
    </location>
</feature>